<dbReference type="PANTHER" id="PTHR36174:SF1">
    <property type="entry name" value="LIPID II:GLYCINE GLYCYLTRANSFERASE"/>
    <property type="match status" value="1"/>
</dbReference>
<reference evidence="8 9" key="1">
    <citation type="submission" date="2018-07" db="EMBL/GenBank/DDBJ databases">
        <title>Brachybacteriurn paraconglorneratum KCTC 9916.</title>
        <authorList>
            <person name="Li Y."/>
        </authorList>
    </citation>
    <scope>NUCLEOTIDE SEQUENCE [LARGE SCALE GENOMIC DNA]</scope>
    <source>
        <strain evidence="8 9">KCTC 9916</strain>
    </source>
</reference>
<comment type="similarity">
    <text evidence="1">Belongs to the FemABX family.</text>
</comment>
<feature type="region of interest" description="Disordered" evidence="7">
    <location>
        <begin position="1"/>
        <end position="21"/>
    </location>
</feature>
<evidence type="ECO:0000256" key="7">
    <source>
        <dbReference type="SAM" id="MobiDB-lite"/>
    </source>
</evidence>
<dbReference type="Pfam" id="PF02388">
    <property type="entry name" value="FemAB"/>
    <property type="match status" value="2"/>
</dbReference>
<dbReference type="GO" id="GO:0071555">
    <property type="term" value="P:cell wall organization"/>
    <property type="evidence" value="ECO:0007669"/>
    <property type="project" value="UniProtKB-KW"/>
</dbReference>
<dbReference type="GO" id="GO:0016755">
    <property type="term" value="F:aminoacyltransferase activity"/>
    <property type="evidence" value="ECO:0007669"/>
    <property type="project" value="InterPro"/>
</dbReference>
<evidence type="ECO:0000313" key="9">
    <source>
        <dbReference type="Proteomes" id="UP000274327"/>
    </source>
</evidence>
<dbReference type="Gene3D" id="3.40.630.30">
    <property type="match status" value="2"/>
</dbReference>
<evidence type="ECO:0000256" key="1">
    <source>
        <dbReference type="ARBA" id="ARBA00009943"/>
    </source>
</evidence>
<name>A0A3R8X503_9MICO</name>
<dbReference type="AlphaFoldDB" id="A0A3R8X503"/>
<accession>A0A3R8X503</accession>
<evidence type="ECO:0000256" key="2">
    <source>
        <dbReference type="ARBA" id="ARBA00022679"/>
    </source>
</evidence>
<dbReference type="InterPro" id="IPR016181">
    <property type="entry name" value="Acyl_CoA_acyltransferase"/>
</dbReference>
<dbReference type="PANTHER" id="PTHR36174">
    <property type="entry name" value="LIPID II:GLYCINE GLYCYLTRANSFERASE"/>
    <property type="match status" value="1"/>
</dbReference>
<dbReference type="SUPFAM" id="SSF55729">
    <property type="entry name" value="Acyl-CoA N-acyltransferases (Nat)"/>
    <property type="match status" value="2"/>
</dbReference>
<dbReference type="GO" id="GO:0009252">
    <property type="term" value="P:peptidoglycan biosynthetic process"/>
    <property type="evidence" value="ECO:0007669"/>
    <property type="project" value="UniProtKB-KW"/>
</dbReference>
<dbReference type="EMBL" id="QOCI01000009">
    <property type="protein sequence ID" value="RRR17918.1"/>
    <property type="molecule type" value="Genomic_DNA"/>
</dbReference>
<gene>
    <name evidence="8" type="ORF">DS079_11550</name>
</gene>
<dbReference type="PROSITE" id="PS51191">
    <property type="entry name" value="FEMABX"/>
    <property type="match status" value="1"/>
</dbReference>
<dbReference type="GO" id="GO:0008360">
    <property type="term" value="P:regulation of cell shape"/>
    <property type="evidence" value="ECO:0007669"/>
    <property type="project" value="UniProtKB-KW"/>
</dbReference>
<keyword evidence="9" id="KW-1185">Reference proteome</keyword>
<sequence length="448" mass="48768">MGPAAEPRSVPGVHDPAAPVRPAARLEVGVVTLSDARDRTRHPRGSAGRRRDLAPHPRTTVRGIDEDAYWEYLGSSAHAGYQQSPQWGRARSGDWDPELVGWYDADDRLVGVALLRSRSLPVVRRRFAMMAQGPVIDWEHGDLPDLLAALEAYARGHGIFALVVVPSLALRVWGPTGVKAALADPEVTKWSQVTSDREDPVGHRAVQALAAAGWHRLPQDGMLDASQPLFTFWIPLGGRTKEEVLAGMTRAWRKNIRKAEREDVVVIDGTREDLPTVQRLYAETAARQGFSVQPLEYFESMWDALAGDQPGTFHLHLALHEGDVLAANGTARAGGHAQGVFAARGDLRRQLKAANALYAEIIHGAIAEGADQLDIGGVAETLEADGPEAGLLVFKADMGGEVREGIGGWELVLSPLLHAGFTRLLPLYGRIRHLADAGLRRPMRRSRS</sequence>
<keyword evidence="3" id="KW-0133">Cell shape</keyword>
<feature type="compositionally biased region" description="Basic residues" evidence="7">
    <location>
        <begin position="39"/>
        <end position="48"/>
    </location>
</feature>
<dbReference type="InterPro" id="IPR003447">
    <property type="entry name" value="FEMABX"/>
</dbReference>
<evidence type="ECO:0000256" key="5">
    <source>
        <dbReference type="ARBA" id="ARBA00023315"/>
    </source>
</evidence>
<proteinExistence type="inferred from homology"/>
<evidence type="ECO:0000256" key="3">
    <source>
        <dbReference type="ARBA" id="ARBA00022960"/>
    </source>
</evidence>
<keyword evidence="6" id="KW-0961">Cell wall biogenesis/degradation</keyword>
<dbReference type="InterPro" id="IPR050644">
    <property type="entry name" value="PG_Glycine_Bridge_Synth"/>
</dbReference>
<evidence type="ECO:0000256" key="4">
    <source>
        <dbReference type="ARBA" id="ARBA00022984"/>
    </source>
</evidence>
<feature type="region of interest" description="Disordered" evidence="7">
    <location>
        <begin position="33"/>
        <end position="58"/>
    </location>
</feature>
<evidence type="ECO:0000313" key="8">
    <source>
        <dbReference type="EMBL" id="RRR17918.1"/>
    </source>
</evidence>
<dbReference type="Proteomes" id="UP000274327">
    <property type="component" value="Unassembled WGS sequence"/>
</dbReference>
<keyword evidence="4" id="KW-0573">Peptidoglycan synthesis</keyword>
<organism evidence="8 9">
    <name type="scientific">Brachybacterium paraconglomeratum</name>
    <dbReference type="NCBI Taxonomy" id="173362"/>
    <lineage>
        <taxon>Bacteria</taxon>
        <taxon>Bacillati</taxon>
        <taxon>Actinomycetota</taxon>
        <taxon>Actinomycetes</taxon>
        <taxon>Micrococcales</taxon>
        <taxon>Dermabacteraceae</taxon>
        <taxon>Brachybacterium</taxon>
    </lineage>
</organism>
<keyword evidence="5" id="KW-0012">Acyltransferase</keyword>
<evidence type="ECO:0000256" key="6">
    <source>
        <dbReference type="ARBA" id="ARBA00023316"/>
    </source>
</evidence>
<keyword evidence="2" id="KW-0808">Transferase</keyword>
<comment type="caution">
    <text evidence="8">The sequence shown here is derived from an EMBL/GenBank/DDBJ whole genome shotgun (WGS) entry which is preliminary data.</text>
</comment>
<protein>
    <submittedName>
        <fullName evidence="8">Uncharacterized protein</fullName>
    </submittedName>
</protein>